<organism evidence="2 3">
    <name type="scientific">Pseudozyma flocculosa</name>
    <dbReference type="NCBI Taxonomy" id="84751"/>
    <lineage>
        <taxon>Eukaryota</taxon>
        <taxon>Fungi</taxon>
        <taxon>Dikarya</taxon>
        <taxon>Basidiomycota</taxon>
        <taxon>Ustilaginomycotina</taxon>
        <taxon>Ustilaginomycetes</taxon>
        <taxon>Ustilaginales</taxon>
        <taxon>Ustilaginaceae</taxon>
        <taxon>Pseudozyma</taxon>
    </lineage>
</organism>
<proteinExistence type="predicted"/>
<feature type="compositionally biased region" description="Low complexity" evidence="1">
    <location>
        <begin position="196"/>
        <end position="208"/>
    </location>
</feature>
<evidence type="ECO:0000256" key="1">
    <source>
        <dbReference type="SAM" id="MobiDB-lite"/>
    </source>
</evidence>
<feature type="region of interest" description="Disordered" evidence="1">
    <location>
        <begin position="301"/>
        <end position="320"/>
    </location>
</feature>
<feature type="region of interest" description="Disordered" evidence="1">
    <location>
        <begin position="357"/>
        <end position="407"/>
    </location>
</feature>
<feature type="compositionally biased region" description="Low complexity" evidence="1">
    <location>
        <begin position="374"/>
        <end position="392"/>
    </location>
</feature>
<accession>A0A5C3ET17</accession>
<feature type="compositionally biased region" description="Low complexity" evidence="1">
    <location>
        <begin position="307"/>
        <end position="319"/>
    </location>
</feature>
<keyword evidence="3" id="KW-1185">Reference proteome</keyword>
<evidence type="ECO:0000313" key="2">
    <source>
        <dbReference type="EMBL" id="SPO35182.1"/>
    </source>
</evidence>
<dbReference type="OrthoDB" id="2804493at2759"/>
<feature type="region of interest" description="Disordered" evidence="1">
    <location>
        <begin position="156"/>
        <end position="175"/>
    </location>
</feature>
<name>A0A5C3ET17_9BASI</name>
<feature type="region of interest" description="Disordered" evidence="1">
    <location>
        <begin position="185"/>
        <end position="208"/>
    </location>
</feature>
<gene>
    <name evidence="2" type="ORF">PSFLO_00653</name>
</gene>
<dbReference type="EMBL" id="OOIP01000001">
    <property type="protein sequence ID" value="SPO35182.1"/>
    <property type="molecule type" value="Genomic_DNA"/>
</dbReference>
<reference evidence="2 3" key="1">
    <citation type="submission" date="2018-03" db="EMBL/GenBank/DDBJ databases">
        <authorList>
            <person name="Guldener U."/>
        </authorList>
    </citation>
    <scope>NUCLEOTIDE SEQUENCE [LARGE SCALE GENOMIC DNA]</scope>
    <source>
        <strain evidence="2 3">DAOM196992</strain>
    </source>
</reference>
<dbReference type="Proteomes" id="UP000323386">
    <property type="component" value="Unassembled WGS sequence"/>
</dbReference>
<sequence>MAAIAYSLQPVSTAPLIRGRFAHRGDRSATRQLPDAARRQLEGDGPDAPPASSRTRNGALKTKWKSFVHFFALPIRQYYQQPPGLSYRQRQVRNDPNRRGSLILDSDDYDSISVWACPTYNCEVGDDEMVLFKAAEARQEARDALAATLQIQPSVTSLSTRATPHRPAQQDNSSSGLVGAFEQHETADAPAPAPPTAADEGPQEAEAPLPAAHEEAAPDYELLASPPAGTAHLPEDAPPAPCAASIFPVMEDANASDLSLASTSSRPRAFHRSLSGFSAMMDGERPRLRSTMRPSFLRRQTQTGSLTADATHTAGDGAASEPFNTMLLRGQFSPPKRGLTAQQMTFLSSVESLGRYGLSTPLEGSPQLGPPTPTGAATPRTAPRSSRPRTAPQVDYFGPQVTSSLTR</sequence>
<protein>
    <submittedName>
        <fullName evidence="2">Uncharacterized protein</fullName>
    </submittedName>
</protein>
<evidence type="ECO:0000313" key="3">
    <source>
        <dbReference type="Proteomes" id="UP000323386"/>
    </source>
</evidence>
<dbReference type="AlphaFoldDB" id="A0A5C3ET17"/>